<protein>
    <submittedName>
        <fullName evidence="1">Uncharacterized protein</fullName>
    </submittedName>
</protein>
<sequence>MTYQVLAQGQETRVAFPSSPDWLDATQPHEWLLVPHAKEEGIHLIAAEVEASCTQTLLPFLNQVSAPEGLLAFMVDINQPLKLLIAGPWPSGPFRRAAAVLEALLSPDELAPALAQLSAAELAFRTRWEARQNAVQPS</sequence>
<proteinExistence type="predicted"/>
<name>A0A7C9LPG7_9DEIO</name>
<accession>A0A7C9LPG7</accession>
<organism evidence="1 2">
    <name type="scientific">Deinococcus arboris</name>
    <dbReference type="NCBI Taxonomy" id="2682977"/>
    <lineage>
        <taxon>Bacteria</taxon>
        <taxon>Thermotogati</taxon>
        <taxon>Deinococcota</taxon>
        <taxon>Deinococci</taxon>
        <taxon>Deinococcales</taxon>
        <taxon>Deinococcaceae</taxon>
        <taxon>Deinococcus</taxon>
    </lineage>
</organism>
<dbReference type="AlphaFoldDB" id="A0A7C9LPG7"/>
<reference evidence="1 2" key="1">
    <citation type="submission" date="2019-12" db="EMBL/GenBank/DDBJ databases">
        <title>Deinococcus sp. HMF7620 Genome sequencing and assembly.</title>
        <authorList>
            <person name="Kang H."/>
            <person name="Kim H."/>
            <person name="Joh K."/>
        </authorList>
    </citation>
    <scope>NUCLEOTIDE SEQUENCE [LARGE SCALE GENOMIC DNA]</scope>
    <source>
        <strain evidence="1 2">HMF7620</strain>
    </source>
</reference>
<evidence type="ECO:0000313" key="1">
    <source>
        <dbReference type="EMBL" id="MVN85941.1"/>
    </source>
</evidence>
<dbReference type="EMBL" id="WQLB01000003">
    <property type="protein sequence ID" value="MVN85941.1"/>
    <property type="molecule type" value="Genomic_DNA"/>
</dbReference>
<keyword evidence="2" id="KW-1185">Reference proteome</keyword>
<gene>
    <name evidence="1" type="ORF">GO986_04100</name>
</gene>
<dbReference type="Proteomes" id="UP000483286">
    <property type="component" value="Unassembled WGS sequence"/>
</dbReference>
<dbReference type="RefSeq" id="WP_157457980.1">
    <property type="nucleotide sequence ID" value="NZ_WQLB01000003.1"/>
</dbReference>
<comment type="caution">
    <text evidence="1">The sequence shown here is derived from an EMBL/GenBank/DDBJ whole genome shotgun (WGS) entry which is preliminary data.</text>
</comment>
<evidence type="ECO:0000313" key="2">
    <source>
        <dbReference type="Proteomes" id="UP000483286"/>
    </source>
</evidence>